<feature type="domain" description="C17orf113 probable zinc finger" evidence="3">
    <location>
        <begin position="51"/>
        <end position="105"/>
    </location>
</feature>
<proteinExistence type="predicted"/>
<evidence type="ECO:0000313" key="4">
    <source>
        <dbReference type="EnsemblMetazoa" id="G24330.1:cds"/>
    </source>
</evidence>
<evidence type="ECO:0000259" key="2">
    <source>
        <dbReference type="Pfam" id="PF05699"/>
    </source>
</evidence>
<dbReference type="InterPro" id="IPR057456">
    <property type="entry name" value="Znf_C17orf113"/>
</dbReference>
<dbReference type="PANTHER" id="PTHR46880:SF5">
    <property type="entry name" value="DUF4371 DOMAIN-CONTAINING PROTEIN"/>
    <property type="match status" value="1"/>
</dbReference>
<evidence type="ECO:0000313" key="5">
    <source>
        <dbReference type="Proteomes" id="UP000005408"/>
    </source>
</evidence>
<dbReference type="SUPFAM" id="SSF53098">
    <property type="entry name" value="Ribonuclease H-like"/>
    <property type="match status" value="1"/>
</dbReference>
<protein>
    <recommendedName>
        <fullName evidence="6">Zinc finger protein 862</fullName>
    </recommendedName>
</protein>
<keyword evidence="1" id="KW-1133">Transmembrane helix</keyword>
<evidence type="ECO:0000259" key="3">
    <source>
        <dbReference type="Pfam" id="PF25431"/>
    </source>
</evidence>
<dbReference type="AlphaFoldDB" id="A0A8W8KKX4"/>
<sequence length="639" mass="73097">MDKFVTITKRKGTDDQTADKNNNETTLAKHGKYEKTKRKRCYVKTWEETWPWVRHDDINDTMYCTTCREFPAVGNVKNNSFYEGCKLFRVEFLKAHQTSDVHVICTSFYRQKNGTPVTKDGNEQILFLFSLTVALTVVTLNVLVRYVSPKTRNPVTIFCGIVNLEHGHADGVLDGIFRALSLVGLTKENLKANEPGPTLICANFDGANVMQGKKNGVVGKLVKEYNHVLGMWCIAHKLQLAVMDSVKDVQSLLKLESTLKGIYKYYHGSPKRRREIKAIADIFDADLAHIPDVKDVRWVASQGKALRAIQTNLLVVTTHLDEAASRTDLYADTAKKYLKDLTSAPVLKIMFLLIDVLDVITDLSKFFQTEDMLVLEVLPKVEAVILRLTSLKFHPGNNMREFMSKYNPEEKMFGDLKLHGPCNPVDYMDSETRKIVDAVIKSLDERFGMFRESPLKDFNTVFNFKIWPSDRTSLPLYGRDGLENILKFFEPIFDETKDSILNEYLDLKVCIAHYKTMSIYDAYLLVSETASPKFTHLQKVIDLMLSVSCSSAKCERVFSSMKLMKTRLRSNLSQENLQAQINVMGEGPPLHEFKASKAIEHWLGSSRGRHVNGHQAPERKSRQNENDWYNYDEFEVYEK</sequence>
<dbReference type="Proteomes" id="UP000005408">
    <property type="component" value="Unassembled WGS sequence"/>
</dbReference>
<keyword evidence="5" id="KW-1185">Reference proteome</keyword>
<dbReference type="Pfam" id="PF05699">
    <property type="entry name" value="Dimer_Tnp_hAT"/>
    <property type="match status" value="1"/>
</dbReference>
<feature type="transmembrane region" description="Helical" evidence="1">
    <location>
        <begin position="125"/>
        <end position="144"/>
    </location>
</feature>
<evidence type="ECO:0000256" key="1">
    <source>
        <dbReference type="SAM" id="Phobius"/>
    </source>
</evidence>
<accession>A0A8W8KKX4</accession>
<feature type="domain" description="HAT C-terminal dimerisation" evidence="2">
    <location>
        <begin position="530"/>
        <end position="582"/>
    </location>
</feature>
<keyword evidence="1" id="KW-0472">Membrane</keyword>
<dbReference type="GO" id="GO:0046983">
    <property type="term" value="F:protein dimerization activity"/>
    <property type="evidence" value="ECO:0007669"/>
    <property type="project" value="InterPro"/>
</dbReference>
<name>A0A8W8KKX4_MAGGI</name>
<evidence type="ECO:0008006" key="6">
    <source>
        <dbReference type="Google" id="ProtNLM"/>
    </source>
</evidence>
<reference evidence="4" key="1">
    <citation type="submission" date="2022-08" db="UniProtKB">
        <authorList>
            <consortium name="EnsemblMetazoa"/>
        </authorList>
    </citation>
    <scope>IDENTIFICATION</scope>
    <source>
        <strain evidence="4">05x7-T-G4-1.051#20</strain>
    </source>
</reference>
<dbReference type="PANTHER" id="PTHR46880">
    <property type="entry name" value="RAS-ASSOCIATING DOMAIN-CONTAINING PROTEIN"/>
    <property type="match status" value="1"/>
</dbReference>
<dbReference type="EnsemblMetazoa" id="G24330.1">
    <property type="protein sequence ID" value="G24330.1:cds"/>
    <property type="gene ID" value="G24330"/>
</dbReference>
<organism evidence="4 5">
    <name type="scientific">Magallana gigas</name>
    <name type="common">Pacific oyster</name>
    <name type="synonym">Crassostrea gigas</name>
    <dbReference type="NCBI Taxonomy" id="29159"/>
    <lineage>
        <taxon>Eukaryota</taxon>
        <taxon>Metazoa</taxon>
        <taxon>Spiralia</taxon>
        <taxon>Lophotrochozoa</taxon>
        <taxon>Mollusca</taxon>
        <taxon>Bivalvia</taxon>
        <taxon>Autobranchia</taxon>
        <taxon>Pteriomorphia</taxon>
        <taxon>Ostreida</taxon>
        <taxon>Ostreoidea</taxon>
        <taxon>Ostreidae</taxon>
        <taxon>Magallana</taxon>
    </lineage>
</organism>
<dbReference type="InterPro" id="IPR008906">
    <property type="entry name" value="HATC_C_dom"/>
</dbReference>
<keyword evidence="1" id="KW-0812">Transmembrane</keyword>
<dbReference type="InterPro" id="IPR012337">
    <property type="entry name" value="RNaseH-like_sf"/>
</dbReference>
<dbReference type="Pfam" id="PF25431">
    <property type="entry name" value="zf-C17orf113"/>
    <property type="match status" value="1"/>
</dbReference>